<dbReference type="CDD" id="cd20309">
    <property type="entry name" value="cupin_EcSI"/>
    <property type="match status" value="1"/>
</dbReference>
<evidence type="ECO:0000256" key="5">
    <source>
        <dbReference type="ARBA" id="ARBA00023277"/>
    </source>
</evidence>
<dbReference type="AlphaFoldDB" id="A0A4R8FNL9"/>
<sequence length="222" mass="24294">MKRSEINAILADSQAFIRSFGLPLPPFADWRPDRIAAPEAAEIRSRGLGWDITDYGQGRFATLGLVLFTARNGRHADLARGRGMVYAEKIMISRVGQLSPMHRHRLKTEDIINRGGGTLVLQLHAADAEGDIDPDADLRVMSDGIAQDLPPGGLLRLAPGSSVTLSPDIWHAFWAEGEDVLLAEVSTVNDDRTDNVFADPIGRFPEIEEDVPATRLLVSDYA</sequence>
<comment type="caution">
    <text evidence="9">The sequence shown here is derived from an EMBL/GenBank/DDBJ whole genome shotgun (WGS) entry which is preliminary data.</text>
</comment>
<dbReference type="GO" id="GO:0047828">
    <property type="term" value="F:D-lyxose ketol-isomerase activity"/>
    <property type="evidence" value="ECO:0007669"/>
    <property type="project" value="UniProtKB-EC"/>
</dbReference>
<evidence type="ECO:0000256" key="3">
    <source>
        <dbReference type="ARBA" id="ARBA00023211"/>
    </source>
</evidence>
<gene>
    <name evidence="9" type="ORF">EV657_11367</name>
</gene>
<keyword evidence="3" id="KW-0464">Manganese</keyword>
<dbReference type="EC" id="5.3.1.15" evidence="8"/>
<dbReference type="InterPro" id="IPR014710">
    <property type="entry name" value="RmlC-like_jellyroll"/>
</dbReference>
<evidence type="ECO:0000256" key="7">
    <source>
        <dbReference type="ARBA" id="ARBA00044951"/>
    </source>
</evidence>
<evidence type="ECO:0000256" key="1">
    <source>
        <dbReference type="ARBA" id="ARBA00001936"/>
    </source>
</evidence>
<comment type="cofactor">
    <cofactor evidence="1">
        <name>Mn(2+)</name>
        <dbReference type="ChEBI" id="CHEBI:29035"/>
    </cofactor>
</comment>
<dbReference type="SUPFAM" id="SSF51182">
    <property type="entry name" value="RmlC-like cupins"/>
    <property type="match status" value="1"/>
</dbReference>
<dbReference type="InterPro" id="IPR047581">
    <property type="entry name" value="EcSI_cupin"/>
</dbReference>
<dbReference type="Pfam" id="PF07385">
    <property type="entry name" value="Lyx_isomer"/>
    <property type="match status" value="1"/>
</dbReference>
<dbReference type="EMBL" id="SOEB01000013">
    <property type="protein sequence ID" value="TDX27990.1"/>
    <property type="molecule type" value="Genomic_DNA"/>
</dbReference>
<dbReference type="GO" id="GO:0046872">
    <property type="term" value="F:metal ion binding"/>
    <property type="evidence" value="ECO:0007669"/>
    <property type="project" value="UniProtKB-KW"/>
</dbReference>
<dbReference type="InterPro" id="IPR010864">
    <property type="entry name" value="D-lyxose_isomer"/>
</dbReference>
<protein>
    <recommendedName>
        <fullName evidence="8">D-lyxose ketol-isomerase</fullName>
        <ecNumber evidence="8">5.3.1.15</ecNumber>
    </recommendedName>
</protein>
<dbReference type="RefSeq" id="WP_134078156.1">
    <property type="nucleotide sequence ID" value="NZ_SOEB01000013.1"/>
</dbReference>
<dbReference type="InterPro" id="IPR011051">
    <property type="entry name" value="RmlC_Cupin_sf"/>
</dbReference>
<keyword evidence="2" id="KW-0479">Metal-binding</keyword>
<evidence type="ECO:0000313" key="10">
    <source>
        <dbReference type="Proteomes" id="UP000295484"/>
    </source>
</evidence>
<accession>A0A4R8FNL9</accession>
<keyword evidence="4" id="KW-0413">Isomerase</keyword>
<evidence type="ECO:0000313" key="9">
    <source>
        <dbReference type="EMBL" id="TDX27990.1"/>
    </source>
</evidence>
<evidence type="ECO:0000256" key="2">
    <source>
        <dbReference type="ARBA" id="ARBA00022723"/>
    </source>
</evidence>
<organism evidence="9 10">
    <name type="scientific">Rhodovulum visakhapatnamense</name>
    <dbReference type="NCBI Taxonomy" id="364297"/>
    <lineage>
        <taxon>Bacteria</taxon>
        <taxon>Pseudomonadati</taxon>
        <taxon>Pseudomonadota</taxon>
        <taxon>Alphaproteobacteria</taxon>
        <taxon>Rhodobacterales</taxon>
        <taxon>Paracoccaceae</taxon>
        <taxon>Rhodovulum</taxon>
    </lineage>
</organism>
<keyword evidence="5" id="KW-0119">Carbohydrate metabolism</keyword>
<proteinExistence type="inferred from homology"/>
<dbReference type="Gene3D" id="2.60.120.10">
    <property type="entry name" value="Jelly Rolls"/>
    <property type="match status" value="1"/>
</dbReference>
<evidence type="ECO:0000256" key="6">
    <source>
        <dbReference type="ARBA" id="ARBA00044907"/>
    </source>
</evidence>
<dbReference type="Proteomes" id="UP000295484">
    <property type="component" value="Unassembled WGS sequence"/>
</dbReference>
<name>A0A4R8FNL9_9RHOB</name>
<evidence type="ECO:0000256" key="4">
    <source>
        <dbReference type="ARBA" id="ARBA00023235"/>
    </source>
</evidence>
<comment type="similarity">
    <text evidence="7">Belongs to the D-lyxose ketol-isomerase family.</text>
</comment>
<evidence type="ECO:0000256" key="8">
    <source>
        <dbReference type="ARBA" id="ARBA00044972"/>
    </source>
</evidence>
<comment type="catalytic activity">
    <reaction evidence="6">
        <text>D-lyxose = D-xylulose</text>
        <dbReference type="Rhea" id="RHEA:14201"/>
        <dbReference type="ChEBI" id="CHEBI:16789"/>
        <dbReference type="ChEBI" id="CHEBI:17140"/>
        <dbReference type="EC" id="5.3.1.15"/>
    </reaction>
</comment>
<reference evidence="9 10" key="1">
    <citation type="submission" date="2019-03" db="EMBL/GenBank/DDBJ databases">
        <title>Genomic Encyclopedia of Type Strains, Phase IV (KMG-IV): sequencing the most valuable type-strain genomes for metagenomic binning, comparative biology and taxonomic classification.</title>
        <authorList>
            <person name="Goeker M."/>
        </authorList>
    </citation>
    <scope>NUCLEOTIDE SEQUENCE [LARGE SCALE GENOMIC DNA]</scope>
    <source>
        <strain evidence="9 10">JA181</strain>
    </source>
</reference>